<evidence type="ECO:0008006" key="5">
    <source>
        <dbReference type="Google" id="ProtNLM"/>
    </source>
</evidence>
<dbReference type="SUPFAM" id="SSF51126">
    <property type="entry name" value="Pectin lyase-like"/>
    <property type="match status" value="1"/>
</dbReference>
<evidence type="ECO:0000313" key="4">
    <source>
        <dbReference type="Proteomes" id="UP000075680"/>
    </source>
</evidence>
<dbReference type="InterPro" id="IPR026457">
    <property type="entry name" value="CSLREA_Nterm"/>
</dbReference>
<keyword evidence="1" id="KW-0812">Transmembrane</keyword>
<dbReference type="AlphaFoldDB" id="A0A150HLL8"/>
<name>A0A150HLL8_9GAMM</name>
<dbReference type="Pfam" id="PF17963">
    <property type="entry name" value="Big_9"/>
    <property type="match status" value="1"/>
</dbReference>
<evidence type="ECO:0000256" key="1">
    <source>
        <dbReference type="SAM" id="Phobius"/>
    </source>
</evidence>
<sequence length="632" mass="68721">MLKRTLACALFAITGHVYSADIQVTTLIDEDKDDTVCSLREAVFFLNNRTQTLYENGYHGCGNKDASSTIILERNKEYNLNQAIQIKASMTISTAASGDFNDNKKGLGNATIKMVGTDRLFTVDDGSVENSLLAVNFTELNLQGGTAKVNNGGLILNREALTIQYSRLTGGNANNGGAIYNAGVLSEVQKTVGTVAINNSIIQNNKADQGAAIYTDMPYYRVTQSVIKDNEVTMSGSSIIYANVGFKDPTIGINILYTGASGLRNSTVFNNRGGYVANIREGIVLNNVTILRNDLGLYLDAPKWIVKTTTTDENDESKETNNEYVSASISNSIIVGNGENKCSLVPDALDETIVQSNLMDVTCDFNKFDKVTERKNFNIGNNKIIAGNNIVDQKCDSPPANGLLCPYYTPKDQMLGFFKPRLLTSYIRLSDSLIVNKGRVYSDGGSVGLASCEGIDQRGKSRSGYDELCDLGAIELVINRSDIPIVGQDILYGEIASFSIADSLLDGELLDPVSCEEILGKRSDGQSWQWGCLEVKQTVTPSKGKVTLDQDGNIIYVPNSNWHGADKFNLRVMTTTTRLNDVSNYYIEIPATIVQDPPNNFKSKTVNVSGGGIGFGVIFFLIGMVGIRRVRS</sequence>
<keyword evidence="1" id="KW-0472">Membrane</keyword>
<evidence type="ECO:0000256" key="2">
    <source>
        <dbReference type="SAM" id="SignalP"/>
    </source>
</evidence>
<feature type="chain" id="PRO_5007562748" description="Rhombotarget A" evidence="2">
    <location>
        <begin position="20"/>
        <end position="632"/>
    </location>
</feature>
<reference evidence="3 4" key="1">
    <citation type="journal article" date="2016" name="Sci. Rep.">
        <title>Genomic and phenotypic characterization of the species Acinetobacter venetianus.</title>
        <authorList>
            <person name="Fondi M."/>
            <person name="Maida I."/>
            <person name="Perrin E."/>
            <person name="Orlandini V."/>
            <person name="La Torre L."/>
            <person name="Bosi E."/>
            <person name="Negroni A."/>
            <person name="Zanaroli G."/>
            <person name="Fava F."/>
            <person name="Decorosi F."/>
            <person name="Giovannetti L."/>
            <person name="Viti C."/>
            <person name="Vaneechoutte M."/>
            <person name="Dijkshoorn L."/>
            <person name="Fani R."/>
        </authorList>
    </citation>
    <scope>NUCLEOTIDE SEQUENCE [LARGE SCALE GENOMIC DNA]</scope>
    <source>
        <strain evidence="3 4">LUH5627</strain>
    </source>
</reference>
<dbReference type="EMBL" id="JRUE01000212">
    <property type="protein sequence ID" value="KXZ65996.1"/>
    <property type="molecule type" value="Genomic_DNA"/>
</dbReference>
<organism evidence="3 4">
    <name type="scientific">Acinetobacter venetianus</name>
    <dbReference type="NCBI Taxonomy" id="52133"/>
    <lineage>
        <taxon>Bacteria</taxon>
        <taxon>Pseudomonadati</taxon>
        <taxon>Pseudomonadota</taxon>
        <taxon>Gammaproteobacteria</taxon>
        <taxon>Moraxellales</taxon>
        <taxon>Moraxellaceae</taxon>
        <taxon>Acinetobacter</taxon>
    </lineage>
</organism>
<dbReference type="NCBIfam" id="TIGR04212">
    <property type="entry name" value="GlyGly_RbtA"/>
    <property type="match status" value="1"/>
</dbReference>
<dbReference type="RefSeq" id="WP_061519402.1">
    <property type="nucleotide sequence ID" value="NZ_JRUE01000212.1"/>
</dbReference>
<dbReference type="PATRIC" id="fig|52133.18.peg.2799"/>
<protein>
    <recommendedName>
        <fullName evidence="5">Rhombotarget A</fullName>
    </recommendedName>
</protein>
<proteinExistence type="predicted"/>
<keyword evidence="2" id="KW-0732">Signal</keyword>
<feature type="transmembrane region" description="Helical" evidence="1">
    <location>
        <begin position="608"/>
        <end position="627"/>
    </location>
</feature>
<dbReference type="NCBIfam" id="TIGR04214">
    <property type="entry name" value="CSLREA_Nterm"/>
    <property type="match status" value="1"/>
</dbReference>
<comment type="caution">
    <text evidence="3">The sequence shown here is derived from an EMBL/GenBank/DDBJ whole genome shotgun (WGS) entry which is preliminary data.</text>
</comment>
<dbReference type="Proteomes" id="UP000075680">
    <property type="component" value="Unassembled WGS sequence"/>
</dbReference>
<dbReference type="InterPro" id="IPR026454">
    <property type="entry name" value="Rhombotarget_A"/>
</dbReference>
<feature type="signal peptide" evidence="2">
    <location>
        <begin position="1"/>
        <end position="19"/>
    </location>
</feature>
<keyword evidence="1" id="KW-1133">Transmembrane helix</keyword>
<gene>
    <name evidence="3" type="ORF">AVENLUH5627_02726</name>
</gene>
<dbReference type="InterPro" id="IPR011050">
    <property type="entry name" value="Pectin_lyase_fold/virulence"/>
</dbReference>
<accession>A0A150HLL8</accession>
<evidence type="ECO:0000313" key="3">
    <source>
        <dbReference type="EMBL" id="KXZ65996.1"/>
    </source>
</evidence>